<keyword evidence="7 11" id="KW-0418">Kinase</keyword>
<comment type="cofactor">
    <cofactor evidence="2 11">
        <name>Mg(2+)</name>
        <dbReference type="ChEBI" id="CHEBI:18420"/>
    </cofactor>
</comment>
<comment type="catalytic activity">
    <reaction evidence="1 11">
        <text>5-(2-hydroxyethyl)-4-methylthiazole + ATP = 4-methyl-5-(2-phosphooxyethyl)-thiazole + ADP + H(+)</text>
        <dbReference type="Rhea" id="RHEA:24212"/>
        <dbReference type="ChEBI" id="CHEBI:15378"/>
        <dbReference type="ChEBI" id="CHEBI:17957"/>
        <dbReference type="ChEBI" id="CHEBI:30616"/>
        <dbReference type="ChEBI" id="CHEBI:58296"/>
        <dbReference type="ChEBI" id="CHEBI:456216"/>
        <dbReference type="EC" id="2.7.1.50"/>
    </reaction>
</comment>
<dbReference type="NCBIfam" id="NF006830">
    <property type="entry name" value="PRK09355.1"/>
    <property type="match status" value="1"/>
</dbReference>
<dbReference type="SUPFAM" id="SSF53613">
    <property type="entry name" value="Ribokinase-like"/>
    <property type="match status" value="1"/>
</dbReference>
<organism evidence="12 13">
    <name type="scientific">Thermodesulfatator indicus (strain DSM 15286 / JCM 11887 / CIR29812)</name>
    <dbReference type="NCBI Taxonomy" id="667014"/>
    <lineage>
        <taxon>Bacteria</taxon>
        <taxon>Pseudomonadati</taxon>
        <taxon>Thermodesulfobacteriota</taxon>
        <taxon>Thermodesulfobacteria</taxon>
        <taxon>Thermodesulfobacteriales</taxon>
        <taxon>Thermodesulfatatoraceae</taxon>
        <taxon>Thermodesulfatator</taxon>
    </lineage>
</organism>
<keyword evidence="10 11" id="KW-0784">Thiamine biosynthesis</keyword>
<comment type="pathway">
    <text evidence="3 11">Cofactor biosynthesis; thiamine diphosphate biosynthesis; 4-methyl-5-(2-phosphoethyl)-thiazole from 5-(2-hydroxyethyl)-4-methylthiazole: step 1/1.</text>
</comment>
<keyword evidence="13" id="KW-1185">Reference proteome</keyword>
<dbReference type="PATRIC" id="fig|667014.3.peg.2071"/>
<evidence type="ECO:0000256" key="10">
    <source>
        <dbReference type="ARBA" id="ARBA00022977"/>
    </source>
</evidence>
<dbReference type="Proteomes" id="UP000006793">
    <property type="component" value="Chromosome"/>
</dbReference>
<dbReference type="KEGG" id="tid:Thein_2016"/>
<evidence type="ECO:0000256" key="7">
    <source>
        <dbReference type="ARBA" id="ARBA00022777"/>
    </source>
</evidence>
<dbReference type="FunCoup" id="F8AD01">
    <property type="interactions" value="154"/>
</dbReference>
<keyword evidence="9 11" id="KW-0460">Magnesium</keyword>
<dbReference type="HAMAP" id="MF_00228">
    <property type="entry name" value="Thz_kinase"/>
    <property type="match status" value="1"/>
</dbReference>
<feature type="binding site" evidence="11">
    <location>
        <position position="44"/>
    </location>
    <ligand>
        <name>substrate</name>
    </ligand>
</feature>
<dbReference type="GO" id="GO:0009229">
    <property type="term" value="P:thiamine diphosphate biosynthetic process"/>
    <property type="evidence" value="ECO:0007669"/>
    <property type="project" value="UniProtKB-UniRule"/>
</dbReference>
<evidence type="ECO:0000256" key="2">
    <source>
        <dbReference type="ARBA" id="ARBA00001946"/>
    </source>
</evidence>
<protein>
    <recommendedName>
        <fullName evidence="11">Hydroxyethylthiazole kinase</fullName>
        <ecNumber evidence="11">2.7.1.50</ecNumber>
    </recommendedName>
    <alternativeName>
        <fullName evidence="11">4-methyl-5-beta-hydroxyethylthiazole kinase</fullName>
        <shortName evidence="11">TH kinase</shortName>
        <shortName evidence="11">Thz kinase</shortName>
    </alternativeName>
</protein>
<dbReference type="GO" id="GO:0009228">
    <property type="term" value="P:thiamine biosynthetic process"/>
    <property type="evidence" value="ECO:0007669"/>
    <property type="project" value="UniProtKB-KW"/>
</dbReference>
<evidence type="ECO:0000256" key="4">
    <source>
        <dbReference type="ARBA" id="ARBA00022679"/>
    </source>
</evidence>
<evidence type="ECO:0000256" key="8">
    <source>
        <dbReference type="ARBA" id="ARBA00022840"/>
    </source>
</evidence>
<dbReference type="InParanoid" id="F8AD01"/>
<proteinExistence type="inferred from homology"/>
<dbReference type="PRINTS" id="PR01099">
    <property type="entry name" value="HYETHTZKNASE"/>
</dbReference>
<feature type="binding site" evidence="11">
    <location>
        <position position="120"/>
    </location>
    <ligand>
        <name>ATP</name>
        <dbReference type="ChEBI" id="CHEBI:30616"/>
    </ligand>
</feature>
<evidence type="ECO:0000256" key="3">
    <source>
        <dbReference type="ARBA" id="ARBA00004868"/>
    </source>
</evidence>
<sequence>MLENIPKTLENLRKKRPLVQNITNLVVMNVTANALLAIGASPVMAHAEEELEDMLKIADALVINIGTLDRSWIASMEKAVKIATEFGKPIVLDPVGAGATKLRTQVALKLLEAGKISVLRGNLGEIAALLGEEGKTRGVDTSEYKEETAQVIAIKATKRFNLVVAVTGATDYVSDGKELYAIKNGVSLLGKVTGTGCMATSLIGAFCAVTEPLTATVSALTVFGVAAEKAYEEALYPGSFHVRLYDWLYRLNPDLLKEKMEVKALVF</sequence>
<evidence type="ECO:0000313" key="13">
    <source>
        <dbReference type="Proteomes" id="UP000006793"/>
    </source>
</evidence>
<reference evidence="12 13" key="2">
    <citation type="journal article" date="2012" name="Stand. Genomic Sci.">
        <title>Complete genome sequence of the thermophilic sulfate-reducing ocean bacterium Thermodesulfatator indicus type strain (CIR29812(T)).</title>
        <authorList>
            <person name="Anderson I."/>
            <person name="Saunders E."/>
            <person name="Lapidus A."/>
            <person name="Nolan M."/>
            <person name="Lucas S."/>
            <person name="Tice H."/>
            <person name="Del Rio T.G."/>
            <person name="Cheng J.F."/>
            <person name="Han C."/>
            <person name="Tapia R."/>
            <person name="Goodwin L.A."/>
            <person name="Pitluck S."/>
            <person name="Liolios K."/>
            <person name="Mavromatis K."/>
            <person name="Pagani I."/>
            <person name="Ivanova N."/>
            <person name="Mikhailova N."/>
            <person name="Pati A."/>
            <person name="Chen A."/>
            <person name="Palaniappan K."/>
            <person name="Land M."/>
            <person name="Hauser L."/>
            <person name="Jeffries C.D."/>
            <person name="Chang Y.J."/>
            <person name="Brambilla E.M."/>
            <person name="Rohde M."/>
            <person name="Spring S."/>
            <person name="Goker M."/>
            <person name="Detter J.C."/>
            <person name="Woyke T."/>
            <person name="Bristow J."/>
            <person name="Eisen J.A."/>
            <person name="Markowitz V."/>
            <person name="Hugenholtz P."/>
            <person name="Kyrpides N.C."/>
            <person name="Klenk H.P."/>
        </authorList>
    </citation>
    <scope>NUCLEOTIDE SEQUENCE [LARGE SCALE GENOMIC DNA]</scope>
    <source>
        <strain evidence="13">DSM 15286 / JCM 11887 / CIR29812</strain>
    </source>
</reference>
<evidence type="ECO:0000313" key="12">
    <source>
        <dbReference type="EMBL" id="AEH45867.1"/>
    </source>
</evidence>
<evidence type="ECO:0000256" key="11">
    <source>
        <dbReference type="HAMAP-Rule" id="MF_00228"/>
    </source>
</evidence>
<feature type="binding site" evidence="11">
    <location>
        <position position="194"/>
    </location>
    <ligand>
        <name>substrate</name>
    </ligand>
</feature>
<evidence type="ECO:0000256" key="6">
    <source>
        <dbReference type="ARBA" id="ARBA00022741"/>
    </source>
</evidence>
<comment type="function">
    <text evidence="11">Catalyzes the phosphorylation of the hydroxyl group of 4-methyl-5-beta-hydroxyethylthiazole (THZ).</text>
</comment>
<dbReference type="eggNOG" id="COG2145">
    <property type="taxonomic scope" value="Bacteria"/>
</dbReference>
<dbReference type="GO" id="GO:0004417">
    <property type="term" value="F:hydroxyethylthiazole kinase activity"/>
    <property type="evidence" value="ECO:0007669"/>
    <property type="project" value="UniProtKB-UniRule"/>
</dbReference>
<dbReference type="InterPro" id="IPR000417">
    <property type="entry name" value="Hyethyz_kinase"/>
</dbReference>
<dbReference type="NCBIfam" id="TIGR00694">
    <property type="entry name" value="thiM"/>
    <property type="match status" value="1"/>
</dbReference>
<reference evidence="13" key="1">
    <citation type="submission" date="2011-04" db="EMBL/GenBank/DDBJ databases">
        <title>The complete genome of Thermodesulfatator indicus DSM 15286.</title>
        <authorList>
            <person name="Lucas S."/>
            <person name="Copeland A."/>
            <person name="Lapidus A."/>
            <person name="Bruce D."/>
            <person name="Goodwin L."/>
            <person name="Pitluck S."/>
            <person name="Peters L."/>
            <person name="Kyrpides N."/>
            <person name="Mavromatis K."/>
            <person name="Pagani I."/>
            <person name="Ivanova N."/>
            <person name="Saunders L."/>
            <person name="Detter J.C."/>
            <person name="Tapia R."/>
            <person name="Han C."/>
            <person name="Land M."/>
            <person name="Hauser L."/>
            <person name="Markowitz V."/>
            <person name="Cheng J.-F."/>
            <person name="Hugenholtz P."/>
            <person name="Woyke T."/>
            <person name="Wu D."/>
            <person name="Spring S."/>
            <person name="Schroeder M."/>
            <person name="Brambilla E."/>
            <person name="Klenk H.-P."/>
            <person name="Eisen J.A."/>
        </authorList>
    </citation>
    <scope>NUCLEOTIDE SEQUENCE [LARGE SCALE GENOMIC DNA]</scope>
    <source>
        <strain evidence="13">DSM 15286 / JCM 11887 / CIR29812</strain>
    </source>
</reference>
<dbReference type="UniPathway" id="UPA00060">
    <property type="reaction ID" value="UER00139"/>
</dbReference>
<dbReference type="AlphaFoldDB" id="F8AD01"/>
<name>F8AD01_THEID</name>
<keyword evidence="6 11" id="KW-0547">Nucleotide-binding</keyword>
<dbReference type="HOGENOM" id="CLU_019943_0_1_0"/>
<dbReference type="EC" id="2.7.1.50" evidence="11"/>
<dbReference type="GO" id="GO:0005524">
    <property type="term" value="F:ATP binding"/>
    <property type="evidence" value="ECO:0007669"/>
    <property type="project" value="UniProtKB-UniRule"/>
</dbReference>
<evidence type="ECO:0000256" key="5">
    <source>
        <dbReference type="ARBA" id="ARBA00022723"/>
    </source>
</evidence>
<dbReference type="EMBL" id="CP002683">
    <property type="protein sequence ID" value="AEH45867.1"/>
    <property type="molecule type" value="Genomic_DNA"/>
</dbReference>
<dbReference type="CDD" id="cd01170">
    <property type="entry name" value="THZ_kinase"/>
    <property type="match status" value="1"/>
</dbReference>
<dbReference type="PIRSF" id="PIRSF000513">
    <property type="entry name" value="Thz_kinase"/>
    <property type="match status" value="1"/>
</dbReference>
<dbReference type="Gene3D" id="3.40.1190.20">
    <property type="match status" value="1"/>
</dbReference>
<dbReference type="OrthoDB" id="9778146at2"/>
<dbReference type="Pfam" id="PF02110">
    <property type="entry name" value="HK"/>
    <property type="match status" value="1"/>
</dbReference>
<dbReference type="STRING" id="667014.Thein_2016"/>
<accession>F8AD01</accession>
<keyword evidence="4 11" id="KW-0808">Transferase</keyword>
<comment type="similarity">
    <text evidence="11">Belongs to the Thz kinase family.</text>
</comment>
<feature type="binding site" evidence="11">
    <location>
        <position position="167"/>
    </location>
    <ligand>
        <name>ATP</name>
        <dbReference type="ChEBI" id="CHEBI:30616"/>
    </ligand>
</feature>
<dbReference type="GO" id="GO:0000287">
    <property type="term" value="F:magnesium ion binding"/>
    <property type="evidence" value="ECO:0007669"/>
    <property type="project" value="UniProtKB-UniRule"/>
</dbReference>
<dbReference type="InterPro" id="IPR029056">
    <property type="entry name" value="Ribokinase-like"/>
</dbReference>
<evidence type="ECO:0000256" key="1">
    <source>
        <dbReference type="ARBA" id="ARBA00001771"/>
    </source>
</evidence>
<dbReference type="PaxDb" id="667014-Thein_2016"/>
<dbReference type="RefSeq" id="WP_013908606.1">
    <property type="nucleotide sequence ID" value="NC_015681.1"/>
</dbReference>
<gene>
    <name evidence="11" type="primary">thiM</name>
    <name evidence="12" type="ordered locus">Thein_2016</name>
</gene>
<keyword evidence="5 11" id="KW-0479">Metal-binding</keyword>
<keyword evidence="8 11" id="KW-0067">ATP-binding</keyword>
<evidence type="ECO:0000256" key="9">
    <source>
        <dbReference type="ARBA" id="ARBA00022842"/>
    </source>
</evidence>